<name>A0ABY6F495_9GAMM</name>
<evidence type="ECO:0000313" key="3">
    <source>
        <dbReference type="Proteomes" id="UP001063782"/>
    </source>
</evidence>
<feature type="transmembrane region" description="Helical" evidence="1">
    <location>
        <begin position="6"/>
        <end position="24"/>
    </location>
</feature>
<evidence type="ECO:0000313" key="2">
    <source>
        <dbReference type="EMBL" id="UXZ04927.1"/>
    </source>
</evidence>
<evidence type="ECO:0000256" key="1">
    <source>
        <dbReference type="SAM" id="Phobius"/>
    </source>
</evidence>
<protein>
    <submittedName>
        <fullName evidence="2">Uncharacterized protein</fullName>
    </submittedName>
</protein>
<dbReference type="EMBL" id="CP089977">
    <property type="protein sequence ID" value="UXZ04927.1"/>
    <property type="molecule type" value="Genomic_DNA"/>
</dbReference>
<keyword evidence="3" id="KW-1185">Reference proteome</keyword>
<organism evidence="2 3">
    <name type="scientific">Moraxella nasicaprae</name>
    <dbReference type="NCBI Taxonomy" id="2904122"/>
    <lineage>
        <taxon>Bacteria</taxon>
        <taxon>Pseudomonadati</taxon>
        <taxon>Pseudomonadota</taxon>
        <taxon>Gammaproteobacteria</taxon>
        <taxon>Moraxellales</taxon>
        <taxon>Moraxellaceae</taxon>
        <taxon>Moraxella</taxon>
    </lineage>
</organism>
<sequence>MLIYQISLAIFVLIGILGFVVIRSNPTWVERAVTQITLLGFLAQIAVNWLFLGSGMVYNPFAEAALGRTSITFLVFCLVSIFCYASLLMIFYKAHEFYHE</sequence>
<reference evidence="2" key="1">
    <citation type="submission" date="2021-12" db="EMBL/GenBank/DDBJ databases">
        <title>taxonomy of Moraxella sp. ZY201224.</title>
        <authorList>
            <person name="Li F."/>
        </authorList>
    </citation>
    <scope>NUCLEOTIDE SEQUENCE</scope>
    <source>
        <strain evidence="2">ZY201224</strain>
    </source>
</reference>
<keyword evidence="1" id="KW-0472">Membrane</keyword>
<feature type="transmembrane region" description="Helical" evidence="1">
    <location>
        <begin position="36"/>
        <end position="58"/>
    </location>
</feature>
<dbReference type="Proteomes" id="UP001063782">
    <property type="component" value="Chromosome"/>
</dbReference>
<feature type="transmembrane region" description="Helical" evidence="1">
    <location>
        <begin position="70"/>
        <end position="92"/>
    </location>
</feature>
<proteinExistence type="predicted"/>
<dbReference type="RefSeq" id="WP_263076428.1">
    <property type="nucleotide sequence ID" value="NZ_CP089977.1"/>
</dbReference>
<gene>
    <name evidence="2" type="ORF">LU297_00250</name>
</gene>
<keyword evidence="1" id="KW-0812">Transmembrane</keyword>
<keyword evidence="1" id="KW-1133">Transmembrane helix</keyword>
<accession>A0ABY6F495</accession>